<accession>A0A177D0V0</accession>
<organism evidence="1 2">
    <name type="scientific">Paraphaeosphaeria sporulosa</name>
    <dbReference type="NCBI Taxonomy" id="1460663"/>
    <lineage>
        <taxon>Eukaryota</taxon>
        <taxon>Fungi</taxon>
        <taxon>Dikarya</taxon>
        <taxon>Ascomycota</taxon>
        <taxon>Pezizomycotina</taxon>
        <taxon>Dothideomycetes</taxon>
        <taxon>Pleosporomycetidae</taxon>
        <taxon>Pleosporales</taxon>
        <taxon>Massarineae</taxon>
        <taxon>Didymosphaeriaceae</taxon>
        <taxon>Paraphaeosphaeria</taxon>
    </lineage>
</organism>
<dbReference type="OrthoDB" id="16820at2759"/>
<dbReference type="InParanoid" id="A0A177D0V0"/>
<reference evidence="1 2" key="1">
    <citation type="submission" date="2016-05" db="EMBL/GenBank/DDBJ databases">
        <title>Comparative analysis of secretome profiles of manganese(II)-oxidizing ascomycete fungi.</title>
        <authorList>
            <consortium name="DOE Joint Genome Institute"/>
            <person name="Zeiner C.A."/>
            <person name="Purvine S.O."/>
            <person name="Zink E.M."/>
            <person name="Wu S."/>
            <person name="Pasa-Tolic L."/>
            <person name="Chaput D.L."/>
            <person name="Haridas S."/>
            <person name="Grigoriev I.V."/>
            <person name="Santelli C.M."/>
            <person name="Hansel C.M."/>
        </authorList>
    </citation>
    <scope>NUCLEOTIDE SEQUENCE [LARGE SCALE GENOMIC DNA]</scope>
    <source>
        <strain evidence="1 2">AP3s5-JAC2a</strain>
    </source>
</reference>
<evidence type="ECO:0000313" key="2">
    <source>
        <dbReference type="Proteomes" id="UP000077069"/>
    </source>
</evidence>
<dbReference type="SUPFAM" id="SSF54593">
    <property type="entry name" value="Glyoxalase/Bleomycin resistance protein/Dihydroxybiphenyl dioxygenase"/>
    <property type="match status" value="1"/>
</dbReference>
<dbReference type="EMBL" id="KV441548">
    <property type="protein sequence ID" value="OAG13071.1"/>
    <property type="molecule type" value="Genomic_DNA"/>
</dbReference>
<sequence>MRRPNTFSHFGIVVPDVEKAESRIGDAGGRIVNRVGKEVDISDDALANAYGLRVEAIGELDEGELEAVVEAFNGDRKTGAIQSAFAEDPDGNLVEVQPMCVE</sequence>
<proteinExistence type="predicted"/>
<evidence type="ECO:0000313" key="1">
    <source>
        <dbReference type="EMBL" id="OAG13071.1"/>
    </source>
</evidence>
<dbReference type="Proteomes" id="UP000077069">
    <property type="component" value="Unassembled WGS sequence"/>
</dbReference>
<gene>
    <name evidence="1" type="ORF">CC84DRAFT_1212530</name>
</gene>
<dbReference type="GeneID" id="28765947"/>
<dbReference type="InterPro" id="IPR029068">
    <property type="entry name" value="Glyas_Bleomycin-R_OHBP_Dase"/>
</dbReference>
<dbReference type="AlphaFoldDB" id="A0A177D0V0"/>
<dbReference type="Gene3D" id="3.10.180.10">
    <property type="entry name" value="2,3-Dihydroxybiphenyl 1,2-Dioxygenase, domain 1"/>
    <property type="match status" value="1"/>
</dbReference>
<evidence type="ECO:0008006" key="3">
    <source>
        <dbReference type="Google" id="ProtNLM"/>
    </source>
</evidence>
<protein>
    <recommendedName>
        <fullName evidence="3">VOC domain-containing protein</fullName>
    </recommendedName>
</protein>
<name>A0A177D0V0_9PLEO</name>
<dbReference type="RefSeq" id="XP_018043436.1">
    <property type="nucleotide sequence ID" value="XM_018182461.1"/>
</dbReference>
<keyword evidence="2" id="KW-1185">Reference proteome</keyword>